<accession>A0ABS4MFX4</accession>
<sequence>MPVASLMNGIIVLKVYLTTNLCKYEENIYGKYL</sequence>
<evidence type="ECO:0000313" key="1">
    <source>
        <dbReference type="EMBL" id="MBP2058264.1"/>
    </source>
</evidence>
<organism evidence="1 2">
    <name type="scientific">Lactobacillus colini</name>
    <dbReference type="NCBI Taxonomy" id="1819254"/>
    <lineage>
        <taxon>Bacteria</taxon>
        <taxon>Bacillati</taxon>
        <taxon>Bacillota</taxon>
        <taxon>Bacilli</taxon>
        <taxon>Lactobacillales</taxon>
        <taxon>Lactobacillaceae</taxon>
        <taxon>Lactobacillus</taxon>
    </lineage>
</organism>
<protein>
    <submittedName>
        <fullName evidence="1">Uncharacterized protein</fullName>
    </submittedName>
</protein>
<name>A0ABS4MFX4_9LACO</name>
<keyword evidence="2" id="KW-1185">Reference proteome</keyword>
<dbReference type="EMBL" id="JAGGLU010000007">
    <property type="protein sequence ID" value="MBP2058264.1"/>
    <property type="molecule type" value="Genomic_DNA"/>
</dbReference>
<proteinExistence type="predicted"/>
<evidence type="ECO:0000313" key="2">
    <source>
        <dbReference type="Proteomes" id="UP001519292"/>
    </source>
</evidence>
<dbReference type="Proteomes" id="UP001519292">
    <property type="component" value="Unassembled WGS sequence"/>
</dbReference>
<comment type="caution">
    <text evidence="1">The sequence shown here is derived from an EMBL/GenBank/DDBJ whole genome shotgun (WGS) entry which is preliminary data.</text>
</comment>
<reference evidence="1 2" key="1">
    <citation type="submission" date="2021-03" db="EMBL/GenBank/DDBJ databases">
        <title>Genomic Encyclopedia of Type Strains, Phase IV (KMG-IV): sequencing the most valuable type-strain genomes for metagenomic binning, comparative biology and taxonomic classification.</title>
        <authorList>
            <person name="Goeker M."/>
        </authorList>
    </citation>
    <scope>NUCLEOTIDE SEQUENCE [LARGE SCALE GENOMIC DNA]</scope>
    <source>
        <strain evidence="1 2">DSM 101872</strain>
    </source>
</reference>
<gene>
    <name evidence="1" type="ORF">J2Z60_001441</name>
</gene>